<dbReference type="RefSeq" id="WP_137610268.1">
    <property type="nucleotide sequence ID" value="NZ_BJDF01000001.1"/>
</dbReference>
<sequence length="219" mass="25441">MKFLRNHWYDIGAIIGVFAIILTIICWGDMDTLRRLAVLNFIVILWHEFEEYRFPGGEAAITNLAMQPNDIGPVDRYPLNQNNAMWINVFAAYVLYLFPVIWPQLIWLSFMPVVFGLSQMIVHVFMTPIKLHTLYSPGEFAVVLGHLPVGIYWFYYTISKGLLNWMNVLFGVIYLIGFIIIGMKIIGYGVMKSPNSPYPFPEKEFERSGYAERIRKMNK</sequence>
<proteinExistence type="predicted"/>
<keyword evidence="1" id="KW-0812">Transmembrane</keyword>
<keyword evidence="1" id="KW-0472">Membrane</keyword>
<comment type="caution">
    <text evidence="2">The sequence shown here is derived from an EMBL/GenBank/DDBJ whole genome shotgun (WGS) entry which is preliminary data.</text>
</comment>
<feature type="transmembrane region" description="Helical" evidence="1">
    <location>
        <begin position="138"/>
        <end position="156"/>
    </location>
</feature>
<dbReference type="Proteomes" id="UP001596288">
    <property type="component" value="Unassembled WGS sequence"/>
</dbReference>
<evidence type="ECO:0000313" key="2">
    <source>
        <dbReference type="EMBL" id="MFC6176702.1"/>
    </source>
</evidence>
<dbReference type="EMBL" id="JBHSSF010000019">
    <property type="protein sequence ID" value="MFC6176702.1"/>
    <property type="molecule type" value="Genomic_DNA"/>
</dbReference>
<keyword evidence="3" id="KW-1185">Reference proteome</keyword>
<reference evidence="3" key="1">
    <citation type="journal article" date="2019" name="Int. J. Syst. Evol. Microbiol.">
        <title>The Global Catalogue of Microorganisms (GCM) 10K type strain sequencing project: providing services to taxonomists for standard genome sequencing and annotation.</title>
        <authorList>
            <consortium name="The Broad Institute Genomics Platform"/>
            <consortium name="The Broad Institute Genome Sequencing Center for Infectious Disease"/>
            <person name="Wu L."/>
            <person name="Ma J."/>
        </authorList>
    </citation>
    <scope>NUCLEOTIDE SEQUENCE [LARGE SCALE GENOMIC DNA]</scope>
    <source>
        <strain evidence="3">CCM 8927</strain>
    </source>
</reference>
<feature type="transmembrane region" description="Helical" evidence="1">
    <location>
        <begin position="162"/>
        <end position="183"/>
    </location>
</feature>
<evidence type="ECO:0000313" key="3">
    <source>
        <dbReference type="Proteomes" id="UP001596288"/>
    </source>
</evidence>
<gene>
    <name evidence="2" type="ORF">ACFQAV_07600</name>
</gene>
<feature type="transmembrane region" description="Helical" evidence="1">
    <location>
        <begin position="85"/>
        <end position="102"/>
    </location>
</feature>
<keyword evidence="1" id="KW-1133">Transmembrane helix</keyword>
<name>A0ABW1RNB0_9LACO</name>
<organism evidence="2 3">
    <name type="scientific">Companilactobacillus huachuanensis</name>
    <dbReference type="NCBI Taxonomy" id="2559914"/>
    <lineage>
        <taxon>Bacteria</taxon>
        <taxon>Bacillati</taxon>
        <taxon>Bacillota</taxon>
        <taxon>Bacilli</taxon>
        <taxon>Lactobacillales</taxon>
        <taxon>Lactobacillaceae</taxon>
        <taxon>Companilactobacillus</taxon>
    </lineage>
</organism>
<feature type="transmembrane region" description="Helical" evidence="1">
    <location>
        <begin position="6"/>
        <end position="27"/>
    </location>
</feature>
<dbReference type="InterPro" id="IPR025671">
    <property type="entry name" value="HXXEE"/>
</dbReference>
<accession>A0ABW1RNB0</accession>
<dbReference type="Pfam" id="PF13787">
    <property type="entry name" value="HXXEE"/>
    <property type="match status" value="1"/>
</dbReference>
<protein>
    <submittedName>
        <fullName evidence="2">HXXEE domain-containing protein</fullName>
    </submittedName>
</protein>
<evidence type="ECO:0000256" key="1">
    <source>
        <dbReference type="SAM" id="Phobius"/>
    </source>
</evidence>